<dbReference type="RefSeq" id="WP_151459981.1">
    <property type="nucleotide sequence ID" value="NZ_JAQEIV010000004.1"/>
</dbReference>
<reference evidence="5" key="1">
    <citation type="submission" date="2019-09" db="EMBL/GenBank/DDBJ databases">
        <title>Whole genome sequencing of Microbacterium maritypicum.</title>
        <authorList>
            <person name="Lenchi N."/>
        </authorList>
    </citation>
    <scope>NUCLEOTIDE SEQUENCE [LARGE SCALE GENOMIC DNA]</scope>
    <source>
        <strain evidence="5">G1</strain>
    </source>
</reference>
<gene>
    <name evidence="4" type="ORF">F6A08_15850</name>
</gene>
<dbReference type="EMBL" id="WAAO01000003">
    <property type="protein sequence ID" value="KAB1862488.1"/>
    <property type="molecule type" value="Genomic_DNA"/>
</dbReference>
<evidence type="ECO:0000313" key="5">
    <source>
        <dbReference type="Proteomes" id="UP000478836"/>
    </source>
</evidence>
<organism evidence="4 5">
    <name type="scientific">Microbacterium algeriense</name>
    <dbReference type="NCBI Taxonomy" id="2615184"/>
    <lineage>
        <taxon>Bacteria</taxon>
        <taxon>Bacillati</taxon>
        <taxon>Actinomycetota</taxon>
        <taxon>Actinomycetes</taxon>
        <taxon>Micrococcales</taxon>
        <taxon>Microbacteriaceae</taxon>
        <taxon>Microbacterium</taxon>
    </lineage>
</organism>
<accession>A0ABQ6V2X8</accession>
<evidence type="ECO:0000313" key="4">
    <source>
        <dbReference type="EMBL" id="KAB1862488.1"/>
    </source>
</evidence>
<evidence type="ECO:0000256" key="3">
    <source>
        <dbReference type="SAM" id="Phobius"/>
    </source>
</evidence>
<dbReference type="InterPro" id="IPR029050">
    <property type="entry name" value="Immunoprotect_excell_Ig-like"/>
</dbReference>
<name>A0ABQ6V2X8_9MICO</name>
<feature type="compositionally biased region" description="Low complexity" evidence="2">
    <location>
        <begin position="44"/>
        <end position="56"/>
    </location>
</feature>
<dbReference type="Gene3D" id="2.60.40.1240">
    <property type="match status" value="1"/>
</dbReference>
<keyword evidence="5" id="KW-1185">Reference proteome</keyword>
<dbReference type="Proteomes" id="UP000478836">
    <property type="component" value="Unassembled WGS sequence"/>
</dbReference>
<feature type="region of interest" description="Disordered" evidence="2">
    <location>
        <begin position="156"/>
        <end position="176"/>
    </location>
</feature>
<feature type="transmembrane region" description="Helical" evidence="3">
    <location>
        <begin position="16"/>
        <end position="40"/>
    </location>
</feature>
<keyword evidence="3" id="KW-0472">Membrane</keyword>
<protein>
    <recommendedName>
        <fullName evidence="6">DUF4352 domain-containing protein</fullName>
    </recommendedName>
</protein>
<evidence type="ECO:0000256" key="2">
    <source>
        <dbReference type="SAM" id="MobiDB-lite"/>
    </source>
</evidence>
<keyword evidence="3" id="KW-1133">Transmembrane helix</keyword>
<evidence type="ECO:0008006" key="6">
    <source>
        <dbReference type="Google" id="ProtNLM"/>
    </source>
</evidence>
<feature type="region of interest" description="Disordered" evidence="2">
    <location>
        <begin position="44"/>
        <end position="88"/>
    </location>
</feature>
<proteinExistence type="predicted"/>
<keyword evidence="3" id="KW-0812">Transmembrane</keyword>
<sequence length="218" mass="22404">MVEAHDEKKPARSRTWIVLSVLIAVIALAVAAAFIVPPLLAPSGQPTPSGSPSATPTVPPRDIVGTDAPRPSATPSPAPSASDSPFAELTPVAPDATVVTADRIDISLSRIEAVQGEAALAGETSGPAIRVTVRLVNEGSDPLDLEYVTVNAYSGKDRTPAGTLTQPGGAPFEGSLAPGDSAEGVYLFTVPESDRKDVTVTVDYLLGAQVAVFRGDLR</sequence>
<comment type="caution">
    <text evidence="4">The sequence shown here is derived from an EMBL/GenBank/DDBJ whole genome shotgun (WGS) entry which is preliminary data.</text>
</comment>
<dbReference type="GeneID" id="77477942"/>
<evidence type="ECO:0000256" key="1">
    <source>
        <dbReference type="ARBA" id="ARBA00022729"/>
    </source>
</evidence>
<keyword evidence="1" id="KW-0732">Signal</keyword>